<comment type="caution">
    <text evidence="5">The sequence shown here is derived from an EMBL/GenBank/DDBJ whole genome shotgun (WGS) entry which is preliminary data.</text>
</comment>
<evidence type="ECO:0000313" key="5">
    <source>
        <dbReference type="EMBL" id="MBC2602444.1"/>
    </source>
</evidence>
<dbReference type="EMBL" id="JACHVA010000090">
    <property type="protein sequence ID" value="MBC2602444.1"/>
    <property type="molecule type" value="Genomic_DNA"/>
</dbReference>
<keyword evidence="6" id="KW-1185">Reference proteome</keyword>
<keyword evidence="2 5" id="KW-0238">DNA-binding</keyword>
<accession>A0A7X1AYT9</accession>
<dbReference type="PANTHER" id="PTHR30146">
    <property type="entry name" value="LACI-RELATED TRANSCRIPTIONAL REPRESSOR"/>
    <property type="match status" value="1"/>
</dbReference>
<dbReference type="PANTHER" id="PTHR30146:SF109">
    <property type="entry name" value="HTH-TYPE TRANSCRIPTIONAL REGULATOR GALS"/>
    <property type="match status" value="1"/>
</dbReference>
<name>A0A7X1AYT9_9BACT</name>
<dbReference type="InterPro" id="IPR000843">
    <property type="entry name" value="HTH_LacI"/>
</dbReference>
<dbReference type="SMART" id="SM00354">
    <property type="entry name" value="HTH_LACI"/>
    <property type="match status" value="1"/>
</dbReference>
<dbReference type="Gene3D" id="3.40.50.2300">
    <property type="match status" value="2"/>
</dbReference>
<dbReference type="InterPro" id="IPR046335">
    <property type="entry name" value="LacI/GalR-like_sensor"/>
</dbReference>
<dbReference type="CDD" id="cd01392">
    <property type="entry name" value="HTH_LacI"/>
    <property type="match status" value="1"/>
</dbReference>
<dbReference type="SUPFAM" id="SSF47413">
    <property type="entry name" value="lambda repressor-like DNA-binding domains"/>
    <property type="match status" value="1"/>
</dbReference>
<dbReference type="AlphaFoldDB" id="A0A7X1AYT9"/>
<dbReference type="RefSeq" id="WP_185693130.1">
    <property type="nucleotide sequence ID" value="NZ_JACHVA010000090.1"/>
</dbReference>
<proteinExistence type="predicted"/>
<dbReference type="Proteomes" id="UP000525652">
    <property type="component" value="Unassembled WGS sequence"/>
</dbReference>
<keyword evidence="1" id="KW-0805">Transcription regulation</keyword>
<dbReference type="PROSITE" id="PS50932">
    <property type="entry name" value="HTH_LACI_2"/>
    <property type="match status" value="1"/>
</dbReference>
<evidence type="ECO:0000256" key="2">
    <source>
        <dbReference type="ARBA" id="ARBA00023125"/>
    </source>
</evidence>
<feature type="domain" description="HTH lacI-type" evidence="4">
    <location>
        <begin position="22"/>
        <end position="76"/>
    </location>
</feature>
<protein>
    <submittedName>
        <fullName evidence="5">LacI family DNA-binding transcriptional regulator</fullName>
    </submittedName>
</protein>
<keyword evidence="3" id="KW-0804">Transcription</keyword>
<evidence type="ECO:0000259" key="4">
    <source>
        <dbReference type="PROSITE" id="PS50932"/>
    </source>
</evidence>
<dbReference type="InterPro" id="IPR028082">
    <property type="entry name" value="Peripla_BP_I"/>
</dbReference>
<organism evidence="5 6">
    <name type="scientific">Puniceicoccus vermicola</name>
    <dbReference type="NCBI Taxonomy" id="388746"/>
    <lineage>
        <taxon>Bacteria</taxon>
        <taxon>Pseudomonadati</taxon>
        <taxon>Verrucomicrobiota</taxon>
        <taxon>Opitutia</taxon>
        <taxon>Puniceicoccales</taxon>
        <taxon>Puniceicoccaceae</taxon>
        <taxon>Puniceicoccus</taxon>
    </lineage>
</organism>
<sequence>MAKFSKRKTDSPQHLSPHVKRPTIFDLEKYTGYSRSTISRAFNPDASIKQGTRDQILKAAGEIGYSLHPGARMIRSQRSYRWGLLLPHLENPEYAELVECFDAEARRCGTHLVLGLTHYDTDVESAFLRHWAAGEADGVITDVVSWNENQKLYENLLSRKYPFMVLYAAPEGLPVIRKDSYASFCFGLQHLVELGHRRIAYVGLANPGSEYSNAYRAYVKTLEENGIELDSSLVILGENNRESGVDAWNRIRGMGKEAPTAIVAFNDILAIGIWIAVHAQGFSIPQDVSLFGNDDIPEARLMGLTSVRYDRKSLAKLAISSLEKMRKDPDTEIESFDMPTDLVMRGSIGRPGPRGSDWAKK</sequence>
<evidence type="ECO:0000313" key="6">
    <source>
        <dbReference type="Proteomes" id="UP000525652"/>
    </source>
</evidence>
<evidence type="ECO:0000256" key="3">
    <source>
        <dbReference type="ARBA" id="ARBA00023163"/>
    </source>
</evidence>
<evidence type="ECO:0000256" key="1">
    <source>
        <dbReference type="ARBA" id="ARBA00023015"/>
    </source>
</evidence>
<dbReference type="InterPro" id="IPR010982">
    <property type="entry name" value="Lambda_DNA-bd_dom_sf"/>
</dbReference>
<dbReference type="GO" id="GO:0003700">
    <property type="term" value="F:DNA-binding transcription factor activity"/>
    <property type="evidence" value="ECO:0007669"/>
    <property type="project" value="TreeGrafter"/>
</dbReference>
<dbReference type="Gene3D" id="1.10.260.40">
    <property type="entry name" value="lambda repressor-like DNA-binding domains"/>
    <property type="match status" value="1"/>
</dbReference>
<dbReference type="CDD" id="cd06267">
    <property type="entry name" value="PBP1_LacI_sugar_binding-like"/>
    <property type="match status" value="1"/>
</dbReference>
<dbReference type="SUPFAM" id="SSF53822">
    <property type="entry name" value="Periplasmic binding protein-like I"/>
    <property type="match status" value="1"/>
</dbReference>
<dbReference type="Pfam" id="PF13377">
    <property type="entry name" value="Peripla_BP_3"/>
    <property type="match status" value="1"/>
</dbReference>
<gene>
    <name evidence="5" type="ORF">H5P30_11710</name>
</gene>
<reference evidence="5 6" key="1">
    <citation type="submission" date="2020-07" db="EMBL/GenBank/DDBJ databases">
        <authorList>
            <person name="Feng X."/>
        </authorList>
    </citation>
    <scope>NUCLEOTIDE SEQUENCE [LARGE SCALE GENOMIC DNA]</scope>
    <source>
        <strain evidence="5 6">JCM14086</strain>
    </source>
</reference>
<dbReference type="GO" id="GO:0000976">
    <property type="term" value="F:transcription cis-regulatory region binding"/>
    <property type="evidence" value="ECO:0007669"/>
    <property type="project" value="TreeGrafter"/>
</dbReference>